<dbReference type="RefSeq" id="WP_344067486.1">
    <property type="nucleotide sequence ID" value="NZ_BAAAPN010000057.1"/>
</dbReference>
<dbReference type="Proteomes" id="UP001501475">
    <property type="component" value="Unassembled WGS sequence"/>
</dbReference>
<feature type="region of interest" description="Disordered" evidence="1">
    <location>
        <begin position="36"/>
        <end position="56"/>
    </location>
</feature>
<evidence type="ECO:0000313" key="3">
    <source>
        <dbReference type="EMBL" id="GAA1768289.1"/>
    </source>
</evidence>
<organism evidence="3 4">
    <name type="scientific">Nostocoides vanveenii</name>
    <dbReference type="NCBI Taxonomy" id="330835"/>
    <lineage>
        <taxon>Bacteria</taxon>
        <taxon>Bacillati</taxon>
        <taxon>Actinomycetota</taxon>
        <taxon>Actinomycetes</taxon>
        <taxon>Micrococcales</taxon>
        <taxon>Intrasporangiaceae</taxon>
        <taxon>Nostocoides</taxon>
    </lineage>
</organism>
<feature type="compositionally biased region" description="Basic and acidic residues" evidence="1">
    <location>
        <begin position="141"/>
        <end position="151"/>
    </location>
</feature>
<keyword evidence="2" id="KW-0732">Signal</keyword>
<feature type="region of interest" description="Disordered" evidence="1">
    <location>
        <begin position="80"/>
        <end position="101"/>
    </location>
</feature>
<feature type="signal peptide" evidence="2">
    <location>
        <begin position="1"/>
        <end position="31"/>
    </location>
</feature>
<gene>
    <name evidence="3" type="ORF">GCM10009810_28710</name>
</gene>
<evidence type="ECO:0000256" key="2">
    <source>
        <dbReference type="SAM" id="SignalP"/>
    </source>
</evidence>
<name>A0ABP4X5A1_9MICO</name>
<comment type="caution">
    <text evidence="3">The sequence shown here is derived from an EMBL/GenBank/DDBJ whole genome shotgun (WGS) entry which is preliminary data.</text>
</comment>
<evidence type="ECO:0000313" key="4">
    <source>
        <dbReference type="Proteomes" id="UP001501475"/>
    </source>
</evidence>
<feature type="compositionally biased region" description="Polar residues" evidence="1">
    <location>
        <begin position="126"/>
        <end position="136"/>
    </location>
</feature>
<feature type="chain" id="PRO_5045156140" evidence="2">
    <location>
        <begin position="32"/>
        <end position="151"/>
    </location>
</feature>
<sequence>MPYAVHHRRRARPWTAVLAILAVLLSLTIAAANTAAAQSDRRPTAARTTAPPGPATVNYSLTGALGQPLAGVQVTIHQDPNWEWSEDGTTDAAGRVTLDDVPEGPVGFGAAAGSSQVPIGRATLVAGTQSGPSPSRQRMARSPEPRSTRRP</sequence>
<keyword evidence="4" id="KW-1185">Reference proteome</keyword>
<proteinExistence type="predicted"/>
<evidence type="ECO:0000256" key="1">
    <source>
        <dbReference type="SAM" id="MobiDB-lite"/>
    </source>
</evidence>
<accession>A0ABP4X5A1</accession>
<dbReference type="EMBL" id="BAAAPN010000057">
    <property type="protein sequence ID" value="GAA1768289.1"/>
    <property type="molecule type" value="Genomic_DNA"/>
</dbReference>
<reference evidence="4" key="1">
    <citation type="journal article" date="2019" name="Int. J. Syst. Evol. Microbiol.">
        <title>The Global Catalogue of Microorganisms (GCM) 10K type strain sequencing project: providing services to taxonomists for standard genome sequencing and annotation.</title>
        <authorList>
            <consortium name="The Broad Institute Genomics Platform"/>
            <consortium name="The Broad Institute Genome Sequencing Center for Infectious Disease"/>
            <person name="Wu L."/>
            <person name="Ma J."/>
        </authorList>
    </citation>
    <scope>NUCLEOTIDE SEQUENCE [LARGE SCALE GENOMIC DNA]</scope>
    <source>
        <strain evidence="4">JCM 15591</strain>
    </source>
</reference>
<feature type="region of interest" description="Disordered" evidence="1">
    <location>
        <begin position="123"/>
        <end position="151"/>
    </location>
</feature>
<protein>
    <submittedName>
        <fullName evidence="3">Uncharacterized protein</fullName>
    </submittedName>
</protein>